<dbReference type="Proteomes" id="UP000831947">
    <property type="component" value="Chromosome"/>
</dbReference>
<proteinExistence type="predicted"/>
<name>A0ABY4PC46_9LACO</name>
<accession>A0ABY4PC46</accession>
<reference evidence="2 3" key="1">
    <citation type="journal article" date="2022" name="Int. J. Syst. Evol. Microbiol.">
        <title>Apilactobacillus apisilvae sp. nov., Nicolia spurrieriana gen. nov. sp. nov., Bombilactobacillus folatiphilus sp. nov. and Bombilactobacillus thymidiniphilus sp. nov., four new lactic acid bacterial isolates from stingless bees Tetragonula carbonaria and Austroplebeia australis.</title>
        <authorList>
            <person name="Oliphant S.A."/>
            <person name="Watson-Haigh N.S."/>
            <person name="Sumby K.M."/>
            <person name="Gardner J."/>
            <person name="Groom S."/>
            <person name="Jiranek V."/>
        </authorList>
    </citation>
    <scope>NUCLEOTIDE SEQUENCE [LARGE SCALE GENOMIC DNA]</scope>
    <source>
        <strain evidence="2 3">SG4_A1</strain>
    </source>
</reference>
<dbReference type="EMBL" id="CP093365">
    <property type="protein sequence ID" value="UQS83219.1"/>
    <property type="molecule type" value="Genomic_DNA"/>
</dbReference>
<organism evidence="2 3">
    <name type="scientific">Bombilactobacillus thymidiniphilus</name>
    <dbReference type="NCBI Taxonomy" id="2923363"/>
    <lineage>
        <taxon>Bacteria</taxon>
        <taxon>Bacillati</taxon>
        <taxon>Bacillota</taxon>
        <taxon>Bacilli</taxon>
        <taxon>Lactobacillales</taxon>
        <taxon>Lactobacillaceae</taxon>
        <taxon>Bombilactobacillus</taxon>
    </lineage>
</organism>
<keyword evidence="3" id="KW-1185">Reference proteome</keyword>
<feature type="domain" description="WxL" evidence="1">
    <location>
        <begin position="39"/>
        <end position="252"/>
    </location>
</feature>
<evidence type="ECO:0000313" key="2">
    <source>
        <dbReference type="EMBL" id="UQS83219.1"/>
    </source>
</evidence>
<sequence length="257" mass="27347">MKISKLLNIFSQFLSVLAIITALICSYNIEVSAESLPDNVPVDPTSSKPPQSTSGVGFATGKLGVYTPSTQNFYFGKQLQYVSRKWHFVPYSDGTQPVDNASILQNSVIVADSRGADNTGWSLSASISPFKNGDNVQDIESLNIESSTVYAVKNFYENAGDPIFESTAGMATAPSSSNVNNSNPISIKPVEPVTSQGLLKDDVPTSAVVMSADKGKGTGVWGLCFNKMNLYTGPTSGQKVGDYTATITWTLAADSTQ</sequence>
<dbReference type="Pfam" id="PF13731">
    <property type="entry name" value="WxL"/>
    <property type="match status" value="1"/>
</dbReference>
<evidence type="ECO:0000313" key="3">
    <source>
        <dbReference type="Proteomes" id="UP000831947"/>
    </source>
</evidence>
<evidence type="ECO:0000259" key="1">
    <source>
        <dbReference type="Pfam" id="PF13731"/>
    </source>
</evidence>
<dbReference type="InterPro" id="IPR027994">
    <property type="entry name" value="WxL_dom"/>
</dbReference>
<dbReference type="RefSeq" id="WP_249512445.1">
    <property type="nucleotide sequence ID" value="NZ_CP093365.1"/>
</dbReference>
<gene>
    <name evidence="2" type="ORF">MOO47_05375</name>
</gene>
<protein>
    <submittedName>
        <fullName evidence="2">WxL domain-containing protein</fullName>
    </submittedName>
</protein>